<name>A0A174NJ10_BACUN</name>
<dbReference type="EMBL" id="QSIF01000007">
    <property type="protein sequence ID" value="RHC74853.1"/>
    <property type="molecule type" value="Genomic_DNA"/>
</dbReference>
<evidence type="ECO:0000313" key="6">
    <source>
        <dbReference type="Proteomes" id="UP000442334"/>
    </source>
</evidence>
<evidence type="ECO:0000313" key="4">
    <source>
        <dbReference type="Proteomes" id="UP000095788"/>
    </source>
</evidence>
<dbReference type="RefSeq" id="WP_057281243.1">
    <property type="nucleotide sequence ID" value="NZ_CP072220.1"/>
</dbReference>
<evidence type="ECO:0000313" key="1">
    <source>
        <dbReference type="EMBL" id="CUP46608.1"/>
    </source>
</evidence>
<accession>A0A174NJ10</accession>
<gene>
    <name evidence="3" type="ORF">DW831_06775</name>
    <name evidence="1" type="ORF">ERS852554_00833</name>
    <name evidence="2" type="ORF">GAQ34_16140</name>
</gene>
<dbReference type="Proteomes" id="UP000442334">
    <property type="component" value="Unassembled WGS sequence"/>
</dbReference>
<protein>
    <recommendedName>
        <fullName evidence="7">Polysaccharide deacetylase</fullName>
    </recommendedName>
</protein>
<evidence type="ECO:0000313" key="5">
    <source>
        <dbReference type="Proteomes" id="UP000284514"/>
    </source>
</evidence>
<dbReference type="Proteomes" id="UP000284514">
    <property type="component" value="Unassembled WGS sequence"/>
</dbReference>
<sequence length="254" mass="30223">MTNREKYKFDDFTFTNYRKLIQLAKAQGFEFILHKDDFKAERKDIIWRHDVEFEPDLALKMAQIEHEEGVQATYFFQLHSGYYNLFDQHYTKVFHDIEALGHHCGLHFDCRYWGITDEVQLNGFIMLDREYLEKTLGVELDTFSFHNTTPFTQSCLEYRYGGLINVYSSYFKEHYNYCGDSLGYWRFDRLEEVLQDPEVQHLQVLTHDANWADEPLSPRKRFSKAMRNHAERLIAGQVNGLHSKGMLCPDDDED</sequence>
<reference evidence="2 6" key="3">
    <citation type="journal article" date="2019" name="Nat. Med.">
        <title>A library of human gut bacterial isolates paired with longitudinal multiomics data enables mechanistic microbiome research.</title>
        <authorList>
            <person name="Poyet M."/>
            <person name="Groussin M."/>
            <person name="Gibbons S.M."/>
            <person name="Avila-Pacheco J."/>
            <person name="Jiang X."/>
            <person name="Kearney S.M."/>
            <person name="Perrotta A.R."/>
            <person name="Berdy B."/>
            <person name="Zhao S."/>
            <person name="Lieberman T.D."/>
            <person name="Swanson P.K."/>
            <person name="Smith M."/>
            <person name="Roesemann S."/>
            <person name="Alexander J.E."/>
            <person name="Rich S.A."/>
            <person name="Livny J."/>
            <person name="Vlamakis H."/>
            <person name="Clish C."/>
            <person name="Bullock K."/>
            <person name="Deik A."/>
            <person name="Scott J."/>
            <person name="Pierce K.A."/>
            <person name="Xavier R.J."/>
            <person name="Alm E.J."/>
        </authorList>
    </citation>
    <scope>NUCLEOTIDE SEQUENCE [LARGE SCALE GENOMIC DNA]</scope>
    <source>
        <strain evidence="2 6">BIOML-A21</strain>
    </source>
</reference>
<dbReference type="Proteomes" id="UP000095788">
    <property type="component" value="Unassembled WGS sequence"/>
</dbReference>
<evidence type="ECO:0008006" key="7">
    <source>
        <dbReference type="Google" id="ProtNLM"/>
    </source>
</evidence>
<reference evidence="1 4" key="1">
    <citation type="submission" date="2015-09" db="EMBL/GenBank/DDBJ databases">
        <authorList>
            <consortium name="Pathogen Informatics"/>
        </authorList>
    </citation>
    <scope>NUCLEOTIDE SEQUENCE [LARGE SCALE GENOMIC DNA]</scope>
    <source>
        <strain evidence="1 4">2789STDY5834942</strain>
    </source>
</reference>
<dbReference type="EMBL" id="CZBF01000001">
    <property type="protein sequence ID" value="CUP46608.1"/>
    <property type="molecule type" value="Genomic_DNA"/>
</dbReference>
<evidence type="ECO:0000313" key="2">
    <source>
        <dbReference type="EMBL" id="KAB4183320.1"/>
    </source>
</evidence>
<dbReference type="AlphaFoldDB" id="A0A174NJ10"/>
<reference evidence="3 5" key="2">
    <citation type="submission" date="2018-08" db="EMBL/GenBank/DDBJ databases">
        <title>A genome reference for cultivated species of the human gut microbiota.</title>
        <authorList>
            <person name="Zou Y."/>
            <person name="Xue W."/>
            <person name="Luo G."/>
        </authorList>
    </citation>
    <scope>NUCLEOTIDE SEQUENCE [LARGE SCALE GENOMIC DNA]</scope>
    <source>
        <strain evidence="3 5">AM34-25</strain>
    </source>
</reference>
<evidence type="ECO:0000313" key="3">
    <source>
        <dbReference type="EMBL" id="RHC74853.1"/>
    </source>
</evidence>
<dbReference type="EMBL" id="WCUA01000020">
    <property type="protein sequence ID" value="KAB4183320.1"/>
    <property type="molecule type" value="Genomic_DNA"/>
</dbReference>
<organism evidence="1 4">
    <name type="scientific">Bacteroides uniformis</name>
    <dbReference type="NCBI Taxonomy" id="820"/>
    <lineage>
        <taxon>Bacteria</taxon>
        <taxon>Pseudomonadati</taxon>
        <taxon>Bacteroidota</taxon>
        <taxon>Bacteroidia</taxon>
        <taxon>Bacteroidales</taxon>
        <taxon>Bacteroidaceae</taxon>
        <taxon>Bacteroides</taxon>
    </lineage>
</organism>
<proteinExistence type="predicted"/>